<dbReference type="OrthoDB" id="3065650at2759"/>
<protein>
    <submittedName>
        <fullName evidence="2">Uncharacterized protein</fullName>
    </submittedName>
</protein>
<feature type="region of interest" description="Disordered" evidence="1">
    <location>
        <begin position="83"/>
        <end position="102"/>
    </location>
</feature>
<gene>
    <name evidence="2" type="ORF">BJ322DRAFT_1088648</name>
</gene>
<proteinExistence type="predicted"/>
<evidence type="ECO:0000256" key="1">
    <source>
        <dbReference type="SAM" id="MobiDB-lite"/>
    </source>
</evidence>
<organism evidence="2 3">
    <name type="scientific">Thelephora terrestris</name>
    <dbReference type="NCBI Taxonomy" id="56493"/>
    <lineage>
        <taxon>Eukaryota</taxon>
        <taxon>Fungi</taxon>
        <taxon>Dikarya</taxon>
        <taxon>Basidiomycota</taxon>
        <taxon>Agaricomycotina</taxon>
        <taxon>Agaricomycetes</taxon>
        <taxon>Thelephorales</taxon>
        <taxon>Thelephoraceae</taxon>
        <taxon>Thelephora</taxon>
    </lineage>
</organism>
<dbReference type="AlphaFoldDB" id="A0A9P6L2B1"/>
<reference evidence="2" key="1">
    <citation type="journal article" date="2020" name="Nat. Commun.">
        <title>Large-scale genome sequencing of mycorrhizal fungi provides insights into the early evolution of symbiotic traits.</title>
        <authorList>
            <person name="Miyauchi S."/>
            <person name="Kiss E."/>
            <person name="Kuo A."/>
            <person name="Drula E."/>
            <person name="Kohler A."/>
            <person name="Sanchez-Garcia M."/>
            <person name="Morin E."/>
            <person name="Andreopoulos B."/>
            <person name="Barry K.W."/>
            <person name="Bonito G."/>
            <person name="Buee M."/>
            <person name="Carver A."/>
            <person name="Chen C."/>
            <person name="Cichocki N."/>
            <person name="Clum A."/>
            <person name="Culley D."/>
            <person name="Crous P.W."/>
            <person name="Fauchery L."/>
            <person name="Girlanda M."/>
            <person name="Hayes R.D."/>
            <person name="Keri Z."/>
            <person name="LaButti K."/>
            <person name="Lipzen A."/>
            <person name="Lombard V."/>
            <person name="Magnuson J."/>
            <person name="Maillard F."/>
            <person name="Murat C."/>
            <person name="Nolan M."/>
            <person name="Ohm R.A."/>
            <person name="Pangilinan J."/>
            <person name="Pereira M.F."/>
            <person name="Perotto S."/>
            <person name="Peter M."/>
            <person name="Pfister S."/>
            <person name="Riley R."/>
            <person name="Sitrit Y."/>
            <person name="Stielow J.B."/>
            <person name="Szollosi G."/>
            <person name="Zifcakova L."/>
            <person name="Stursova M."/>
            <person name="Spatafora J.W."/>
            <person name="Tedersoo L."/>
            <person name="Vaario L.M."/>
            <person name="Yamada A."/>
            <person name="Yan M."/>
            <person name="Wang P."/>
            <person name="Xu J."/>
            <person name="Bruns T."/>
            <person name="Baldrian P."/>
            <person name="Vilgalys R."/>
            <person name="Dunand C."/>
            <person name="Henrissat B."/>
            <person name="Grigoriev I.V."/>
            <person name="Hibbett D."/>
            <person name="Nagy L.G."/>
            <person name="Martin F.M."/>
        </authorList>
    </citation>
    <scope>NUCLEOTIDE SEQUENCE</scope>
    <source>
        <strain evidence="2">UH-Tt-Lm1</strain>
    </source>
</reference>
<sequence length="250" mass="27374">MRLSSFVCKRISLPALIFKDKAPQPSAPNTGSLDFPAMVETDRLGESVQLGLMRELNAHLRKEENRATGTGQGHKLCWIEPTQGGEARSEPENELTPAPTGNSANAAIVAQLKATKALEYRRGRFSRAGVPLISLLETARVSALSPITVVVCLYSKSGGKNGKYSAVTDSLSVTTVHGRWFTHVPEGTAKLQTKYFALLPPQNLLLLLRSPPKTNQTQLLEVSREDMEEFSTLTVRNENIEAALSKYKVE</sequence>
<reference evidence="2" key="2">
    <citation type="submission" date="2020-11" db="EMBL/GenBank/DDBJ databases">
        <authorList>
            <consortium name="DOE Joint Genome Institute"/>
            <person name="Kuo A."/>
            <person name="Miyauchi S."/>
            <person name="Kiss E."/>
            <person name="Drula E."/>
            <person name="Kohler A."/>
            <person name="Sanchez-Garcia M."/>
            <person name="Andreopoulos B."/>
            <person name="Barry K.W."/>
            <person name="Bonito G."/>
            <person name="Buee M."/>
            <person name="Carver A."/>
            <person name="Chen C."/>
            <person name="Cichocki N."/>
            <person name="Clum A."/>
            <person name="Culley D."/>
            <person name="Crous P.W."/>
            <person name="Fauchery L."/>
            <person name="Girlanda M."/>
            <person name="Hayes R."/>
            <person name="Keri Z."/>
            <person name="Labutti K."/>
            <person name="Lipzen A."/>
            <person name="Lombard V."/>
            <person name="Magnuson J."/>
            <person name="Maillard F."/>
            <person name="Morin E."/>
            <person name="Murat C."/>
            <person name="Nolan M."/>
            <person name="Ohm R."/>
            <person name="Pangilinan J."/>
            <person name="Pereira M."/>
            <person name="Perotto S."/>
            <person name="Peter M."/>
            <person name="Riley R."/>
            <person name="Sitrit Y."/>
            <person name="Stielow B."/>
            <person name="Szollosi G."/>
            <person name="Zifcakova L."/>
            <person name="Stursova M."/>
            <person name="Spatafora J.W."/>
            <person name="Tedersoo L."/>
            <person name="Vaario L.-M."/>
            <person name="Yamada A."/>
            <person name="Yan M."/>
            <person name="Wang P."/>
            <person name="Xu J."/>
            <person name="Bruns T."/>
            <person name="Baldrian P."/>
            <person name="Vilgalys R."/>
            <person name="Henrissat B."/>
            <person name="Grigoriev I.V."/>
            <person name="Hibbett D."/>
            <person name="Nagy L.G."/>
            <person name="Martin F.M."/>
        </authorList>
    </citation>
    <scope>NUCLEOTIDE SEQUENCE</scope>
    <source>
        <strain evidence="2">UH-Tt-Lm1</strain>
    </source>
</reference>
<dbReference type="Proteomes" id="UP000736335">
    <property type="component" value="Unassembled WGS sequence"/>
</dbReference>
<comment type="caution">
    <text evidence="2">The sequence shown here is derived from an EMBL/GenBank/DDBJ whole genome shotgun (WGS) entry which is preliminary data.</text>
</comment>
<evidence type="ECO:0000313" key="2">
    <source>
        <dbReference type="EMBL" id="KAF9779663.1"/>
    </source>
</evidence>
<accession>A0A9P6L2B1</accession>
<name>A0A9P6L2B1_9AGAM</name>
<evidence type="ECO:0000313" key="3">
    <source>
        <dbReference type="Proteomes" id="UP000736335"/>
    </source>
</evidence>
<dbReference type="EMBL" id="WIUZ02000019">
    <property type="protein sequence ID" value="KAF9779663.1"/>
    <property type="molecule type" value="Genomic_DNA"/>
</dbReference>
<keyword evidence="3" id="KW-1185">Reference proteome</keyword>